<proteinExistence type="predicted"/>
<keyword evidence="1" id="KW-1133">Transmembrane helix</keyword>
<evidence type="ECO:0000313" key="3">
    <source>
        <dbReference type="Proteomes" id="UP000747542"/>
    </source>
</evidence>
<dbReference type="EMBL" id="JAHLQT010038245">
    <property type="protein sequence ID" value="KAG7157036.1"/>
    <property type="molecule type" value="Genomic_DNA"/>
</dbReference>
<keyword evidence="1" id="KW-0472">Membrane</keyword>
<dbReference type="Proteomes" id="UP000747542">
    <property type="component" value="Unassembled WGS sequence"/>
</dbReference>
<reference evidence="2" key="1">
    <citation type="journal article" date="2021" name="Sci. Adv.">
        <title>The American lobster genome reveals insights on longevity, neural, and immune adaptations.</title>
        <authorList>
            <person name="Polinski J.M."/>
            <person name="Zimin A.V."/>
            <person name="Clark K.F."/>
            <person name="Kohn A.B."/>
            <person name="Sadowski N."/>
            <person name="Timp W."/>
            <person name="Ptitsyn A."/>
            <person name="Khanna P."/>
            <person name="Romanova D.Y."/>
            <person name="Williams P."/>
            <person name="Greenwood S.J."/>
            <person name="Moroz L.L."/>
            <person name="Walt D.R."/>
            <person name="Bodnar A.G."/>
        </authorList>
    </citation>
    <scope>NUCLEOTIDE SEQUENCE</scope>
    <source>
        <strain evidence="2">GMGI-L3</strain>
    </source>
</reference>
<keyword evidence="1" id="KW-0812">Transmembrane</keyword>
<feature type="transmembrane region" description="Helical" evidence="1">
    <location>
        <begin position="114"/>
        <end position="140"/>
    </location>
</feature>
<keyword evidence="3" id="KW-1185">Reference proteome</keyword>
<gene>
    <name evidence="2" type="ORF">Hamer_G024455</name>
</gene>
<name>A0A8J5JH24_HOMAM</name>
<organism evidence="2 3">
    <name type="scientific">Homarus americanus</name>
    <name type="common">American lobster</name>
    <dbReference type="NCBI Taxonomy" id="6706"/>
    <lineage>
        <taxon>Eukaryota</taxon>
        <taxon>Metazoa</taxon>
        <taxon>Ecdysozoa</taxon>
        <taxon>Arthropoda</taxon>
        <taxon>Crustacea</taxon>
        <taxon>Multicrustacea</taxon>
        <taxon>Malacostraca</taxon>
        <taxon>Eumalacostraca</taxon>
        <taxon>Eucarida</taxon>
        <taxon>Decapoda</taxon>
        <taxon>Pleocyemata</taxon>
        <taxon>Astacidea</taxon>
        <taxon>Nephropoidea</taxon>
        <taxon>Nephropidae</taxon>
        <taxon>Homarus</taxon>
    </lineage>
</organism>
<sequence length="173" mass="18975">MTGSVVTDGGGDVIKGYTISAAGGRRRVSLNWTFLHSTCTKWWAFGCLFYFLWWLPWPILGMVAMDSTTTLTMMIMAVDDVVIMAMADVVILAVEDTMILAVEVMVFLAMEVMVILAMEVMVILAMAVMVILAMEVMVFLAMEDKVIMFTGDTVMATEGTVDMVVIDMVVGIS</sequence>
<protein>
    <submittedName>
        <fullName evidence="2">Uncharacterized protein</fullName>
    </submittedName>
</protein>
<evidence type="ECO:0000313" key="2">
    <source>
        <dbReference type="EMBL" id="KAG7157036.1"/>
    </source>
</evidence>
<accession>A0A8J5JH24</accession>
<evidence type="ECO:0000256" key="1">
    <source>
        <dbReference type="SAM" id="Phobius"/>
    </source>
</evidence>
<comment type="caution">
    <text evidence="2">The sequence shown here is derived from an EMBL/GenBank/DDBJ whole genome shotgun (WGS) entry which is preliminary data.</text>
</comment>
<dbReference type="AlphaFoldDB" id="A0A8J5JH24"/>
<feature type="transmembrane region" description="Helical" evidence="1">
    <location>
        <begin position="42"/>
        <end position="64"/>
    </location>
</feature>